<keyword evidence="2" id="KW-1003">Cell membrane</keyword>
<evidence type="ECO:0000313" key="9">
    <source>
        <dbReference type="Proteomes" id="UP000261811"/>
    </source>
</evidence>
<feature type="transmembrane region" description="Helical" evidence="7">
    <location>
        <begin position="218"/>
        <end position="237"/>
    </location>
</feature>
<sequence>TGHGETRADAAGLPAGGPPEALAAGGAPPEALAASGAPPPGWLRRELSNPLFRNAYALVANGGLTGLLGLGYWALGAKLYAPDDMGRNWAVIQAIMFVGSVTMLNFLLIRFVPQTARRTRALVLACYGTGAAASALLALGFLATLSWWGPSFRHLHDGRAALWFLVMAVAWNLWNQQEGVFTGLRHAGWVPVVNAAFGLAKLVLLVAVASAFPADGVTLSWFVPVLVALAPVSYLIFGRLIPRHRAENAGRGPRPTYRDIWRHLGGAYLGGAFQYASISLVPVVVAAHLAEDANAYFQMAWALGMMLDLLALTLSMSLTVEGSFDTARLASSTGAAARRALLLLPPVVVAVLVGAPLGLAFFGHDYAARGAPLLQVLAVAVLPKALIELYIGVLRVQNRTRLIAAVQGVRFLGVLALVFLLIDPRHLGAIGLAVLAVNTVVAVFVLPGLLGVIRNEAPARPATGPLGPEGAFPAGGGRDIS</sequence>
<dbReference type="Proteomes" id="UP000261811">
    <property type="component" value="Unassembled WGS sequence"/>
</dbReference>
<feature type="transmembrane region" description="Helical" evidence="7">
    <location>
        <begin position="187"/>
        <end position="212"/>
    </location>
</feature>
<dbReference type="PANTHER" id="PTHR30250">
    <property type="entry name" value="PST FAMILY PREDICTED COLANIC ACID TRANSPORTER"/>
    <property type="match status" value="1"/>
</dbReference>
<feature type="transmembrane region" description="Helical" evidence="7">
    <location>
        <begin position="296"/>
        <end position="320"/>
    </location>
</feature>
<evidence type="ECO:0000256" key="1">
    <source>
        <dbReference type="ARBA" id="ARBA00004651"/>
    </source>
</evidence>
<feature type="transmembrane region" description="Helical" evidence="7">
    <location>
        <begin position="341"/>
        <end position="361"/>
    </location>
</feature>
<keyword evidence="9" id="KW-1185">Reference proteome</keyword>
<dbReference type="GO" id="GO:0005886">
    <property type="term" value="C:plasma membrane"/>
    <property type="evidence" value="ECO:0007669"/>
    <property type="project" value="UniProtKB-SubCell"/>
</dbReference>
<dbReference type="InterPro" id="IPR050833">
    <property type="entry name" value="Poly_Biosynth_Transport"/>
</dbReference>
<feature type="transmembrane region" description="Helical" evidence="7">
    <location>
        <begin position="90"/>
        <end position="109"/>
    </location>
</feature>
<feature type="transmembrane region" description="Helical" evidence="7">
    <location>
        <begin position="403"/>
        <end position="422"/>
    </location>
</feature>
<keyword evidence="5 7" id="KW-0472">Membrane</keyword>
<feature type="transmembrane region" description="Helical" evidence="7">
    <location>
        <begin position="160"/>
        <end position="175"/>
    </location>
</feature>
<dbReference type="PANTHER" id="PTHR30250:SF11">
    <property type="entry name" value="O-ANTIGEN TRANSPORTER-RELATED"/>
    <property type="match status" value="1"/>
</dbReference>
<evidence type="ECO:0000256" key="7">
    <source>
        <dbReference type="SAM" id="Phobius"/>
    </source>
</evidence>
<evidence type="ECO:0000256" key="4">
    <source>
        <dbReference type="ARBA" id="ARBA00022989"/>
    </source>
</evidence>
<accession>A0A372JG40</accession>
<keyword evidence="4 7" id="KW-1133">Transmembrane helix</keyword>
<keyword evidence="3 7" id="KW-0812">Transmembrane</keyword>
<gene>
    <name evidence="8" type="ORF">DZF91_24815</name>
</gene>
<proteinExistence type="predicted"/>
<reference evidence="8 9" key="1">
    <citation type="submission" date="2018-08" db="EMBL/GenBank/DDBJ databases">
        <title>Actinomadura jelena sp. nov., a novel Actinomycete isolated from soil in Chad.</title>
        <authorList>
            <person name="Shi L."/>
        </authorList>
    </citation>
    <scope>NUCLEOTIDE SEQUENCE [LARGE SCALE GENOMIC DNA]</scope>
    <source>
        <strain evidence="8 9">NEAU-G17</strain>
    </source>
</reference>
<evidence type="ECO:0000256" key="6">
    <source>
        <dbReference type="SAM" id="MobiDB-lite"/>
    </source>
</evidence>
<feature type="transmembrane region" description="Helical" evidence="7">
    <location>
        <begin position="267"/>
        <end position="290"/>
    </location>
</feature>
<protein>
    <submittedName>
        <fullName evidence="8">Lipopolysaccharide biosynthesis protein</fullName>
    </submittedName>
</protein>
<name>A0A372JG40_9ACTN</name>
<feature type="transmembrane region" description="Helical" evidence="7">
    <location>
        <begin position="121"/>
        <end position="148"/>
    </location>
</feature>
<feature type="region of interest" description="Disordered" evidence="6">
    <location>
        <begin position="1"/>
        <end position="37"/>
    </location>
</feature>
<dbReference type="RefSeq" id="WP_199486864.1">
    <property type="nucleotide sequence ID" value="NZ_QURH01000624.1"/>
</dbReference>
<feature type="transmembrane region" description="Helical" evidence="7">
    <location>
        <begin position="373"/>
        <end position="391"/>
    </location>
</feature>
<dbReference type="AlphaFoldDB" id="A0A372JG40"/>
<comment type="subcellular location">
    <subcellularLocation>
        <location evidence="1">Cell membrane</location>
        <topology evidence="1">Multi-pass membrane protein</topology>
    </subcellularLocation>
</comment>
<evidence type="ECO:0000313" key="8">
    <source>
        <dbReference type="EMBL" id="RFU38983.1"/>
    </source>
</evidence>
<comment type="caution">
    <text evidence="8">The sequence shown here is derived from an EMBL/GenBank/DDBJ whole genome shotgun (WGS) entry which is preliminary data.</text>
</comment>
<evidence type="ECO:0000256" key="2">
    <source>
        <dbReference type="ARBA" id="ARBA00022475"/>
    </source>
</evidence>
<feature type="transmembrane region" description="Helical" evidence="7">
    <location>
        <begin position="428"/>
        <end position="453"/>
    </location>
</feature>
<feature type="compositionally biased region" description="Low complexity" evidence="6">
    <location>
        <begin position="10"/>
        <end position="36"/>
    </location>
</feature>
<feature type="transmembrane region" description="Helical" evidence="7">
    <location>
        <begin position="55"/>
        <end position="75"/>
    </location>
</feature>
<organism evidence="8 9">
    <name type="scientific">Actinomadura logoneensis</name>
    <dbReference type="NCBI Taxonomy" id="2293572"/>
    <lineage>
        <taxon>Bacteria</taxon>
        <taxon>Bacillati</taxon>
        <taxon>Actinomycetota</taxon>
        <taxon>Actinomycetes</taxon>
        <taxon>Streptosporangiales</taxon>
        <taxon>Thermomonosporaceae</taxon>
        <taxon>Actinomadura</taxon>
    </lineage>
</organism>
<feature type="non-terminal residue" evidence="8">
    <location>
        <position position="1"/>
    </location>
</feature>
<dbReference type="EMBL" id="QURH01000624">
    <property type="protein sequence ID" value="RFU38983.1"/>
    <property type="molecule type" value="Genomic_DNA"/>
</dbReference>
<evidence type="ECO:0000256" key="5">
    <source>
        <dbReference type="ARBA" id="ARBA00023136"/>
    </source>
</evidence>
<evidence type="ECO:0000256" key="3">
    <source>
        <dbReference type="ARBA" id="ARBA00022692"/>
    </source>
</evidence>